<sequence length="357" mass="40269">MAKTTSTEKKRTWSKRNREPQGMWTTIGGELVVDRVGFIEEIDGDEDSLLHFTNMEFKYRAGEDPLPPLGGVLGRENRPSDLMHSRDLLRREMKEQIREEIMTMRREIEDEVIMEMSMEKEISMRAEAGLMSSSLSSQPLGIQRNLQRMVGLLPIRTHQRLLEREGGEKAVPVLSEKNAGAVTDKGVSVDDGVTRIDSEVGDKEKELLCKSSMNDFLAGSKRKAYLIGNLELASPKKAHNNWSCPLCQVSTTCERALNEHFEGKKHKAREKVLVEKSIITRNGPEPQQVCSIEAGKPMVSFLRCHYCNVLCNSEVVMATHLKGKKHVARTAWASKTGGRLSGDHPRHRNEYEISSKI</sequence>
<evidence type="ECO:0000313" key="5">
    <source>
        <dbReference type="Proteomes" id="UP000283530"/>
    </source>
</evidence>
<dbReference type="GO" id="GO:0003676">
    <property type="term" value="F:nucleic acid binding"/>
    <property type="evidence" value="ECO:0007669"/>
    <property type="project" value="InterPro"/>
</dbReference>
<evidence type="ECO:0000259" key="2">
    <source>
        <dbReference type="SMART" id="SM00355"/>
    </source>
</evidence>
<dbReference type="PANTHER" id="PTHR47487">
    <property type="entry name" value="OS06G0651300 PROTEIN-RELATED"/>
    <property type="match status" value="1"/>
</dbReference>
<feature type="compositionally biased region" description="Basic and acidic residues" evidence="1">
    <location>
        <begin position="341"/>
        <end position="357"/>
    </location>
</feature>
<keyword evidence="5" id="KW-1185">Reference proteome</keyword>
<dbReference type="SMART" id="SM00451">
    <property type="entry name" value="ZnF_U1"/>
    <property type="match status" value="2"/>
</dbReference>
<feature type="domain" description="C2H2-type" evidence="2">
    <location>
        <begin position="242"/>
        <end position="266"/>
    </location>
</feature>
<dbReference type="InterPro" id="IPR013087">
    <property type="entry name" value="Znf_C2H2_type"/>
</dbReference>
<dbReference type="Proteomes" id="UP000283530">
    <property type="component" value="Unassembled WGS sequence"/>
</dbReference>
<dbReference type="PANTHER" id="PTHR47487:SF8">
    <property type="entry name" value="OS08G0270900 PROTEIN"/>
    <property type="match status" value="1"/>
</dbReference>
<gene>
    <name evidence="4" type="ORF">CKAN_01416300</name>
</gene>
<feature type="compositionally biased region" description="Basic and acidic residues" evidence="1">
    <location>
        <begin position="1"/>
        <end position="19"/>
    </location>
</feature>
<dbReference type="InterPro" id="IPR036236">
    <property type="entry name" value="Znf_C2H2_sf"/>
</dbReference>
<evidence type="ECO:0000256" key="1">
    <source>
        <dbReference type="SAM" id="MobiDB-lite"/>
    </source>
</evidence>
<organism evidence="4 5">
    <name type="scientific">Cinnamomum micranthum f. kanehirae</name>
    <dbReference type="NCBI Taxonomy" id="337451"/>
    <lineage>
        <taxon>Eukaryota</taxon>
        <taxon>Viridiplantae</taxon>
        <taxon>Streptophyta</taxon>
        <taxon>Embryophyta</taxon>
        <taxon>Tracheophyta</taxon>
        <taxon>Spermatophyta</taxon>
        <taxon>Magnoliopsida</taxon>
        <taxon>Magnoliidae</taxon>
        <taxon>Laurales</taxon>
        <taxon>Lauraceae</taxon>
        <taxon>Cinnamomum</taxon>
    </lineage>
</organism>
<feature type="region of interest" description="Disordered" evidence="1">
    <location>
        <begin position="337"/>
        <end position="357"/>
    </location>
</feature>
<proteinExistence type="predicted"/>
<dbReference type="InterPro" id="IPR003604">
    <property type="entry name" value="Matrin/U1-like-C_Znf_C2H2"/>
</dbReference>
<feature type="region of interest" description="Disordered" evidence="1">
    <location>
        <begin position="1"/>
        <end position="21"/>
    </location>
</feature>
<reference evidence="4 5" key="1">
    <citation type="journal article" date="2019" name="Nat. Plants">
        <title>Stout camphor tree genome fills gaps in understanding of flowering plant genome evolution.</title>
        <authorList>
            <person name="Chaw S.M."/>
            <person name="Liu Y.C."/>
            <person name="Wu Y.W."/>
            <person name="Wang H.Y."/>
            <person name="Lin C.I."/>
            <person name="Wu C.S."/>
            <person name="Ke H.M."/>
            <person name="Chang L.Y."/>
            <person name="Hsu C.Y."/>
            <person name="Yang H.T."/>
            <person name="Sudianto E."/>
            <person name="Hsu M.H."/>
            <person name="Wu K.P."/>
            <person name="Wang L.N."/>
            <person name="Leebens-Mack J.H."/>
            <person name="Tsai I.J."/>
        </authorList>
    </citation>
    <scope>NUCLEOTIDE SEQUENCE [LARGE SCALE GENOMIC DNA]</scope>
    <source>
        <strain evidence="5">cv. Chaw 1501</strain>
        <tissue evidence="4">Young leaves</tissue>
    </source>
</reference>
<dbReference type="STRING" id="337451.A0A3S3QJB9"/>
<feature type="domain" description="U1-type" evidence="3">
    <location>
        <begin position="239"/>
        <end position="273"/>
    </location>
</feature>
<dbReference type="Gene3D" id="3.30.160.60">
    <property type="entry name" value="Classic Zinc Finger"/>
    <property type="match status" value="2"/>
</dbReference>
<name>A0A3S3QJB9_9MAGN</name>
<feature type="domain" description="C2H2-type" evidence="2">
    <location>
        <begin position="302"/>
        <end position="326"/>
    </location>
</feature>
<dbReference type="Pfam" id="PF12874">
    <property type="entry name" value="zf-met"/>
    <property type="match status" value="2"/>
</dbReference>
<evidence type="ECO:0000259" key="3">
    <source>
        <dbReference type="SMART" id="SM00451"/>
    </source>
</evidence>
<dbReference type="OrthoDB" id="434647at2759"/>
<protein>
    <submittedName>
        <fullName evidence="4">UBP1-associated proteins 1C-like protein</fullName>
    </submittedName>
</protein>
<dbReference type="AlphaFoldDB" id="A0A3S3QJB9"/>
<dbReference type="GO" id="GO:0008270">
    <property type="term" value="F:zinc ion binding"/>
    <property type="evidence" value="ECO:0007669"/>
    <property type="project" value="InterPro"/>
</dbReference>
<feature type="domain" description="U1-type" evidence="3">
    <location>
        <begin position="299"/>
        <end position="333"/>
    </location>
</feature>
<dbReference type="SUPFAM" id="SSF57667">
    <property type="entry name" value="beta-beta-alpha zinc fingers"/>
    <property type="match status" value="2"/>
</dbReference>
<comment type="caution">
    <text evidence="4">The sequence shown here is derived from an EMBL/GenBank/DDBJ whole genome shotgun (WGS) entry which is preliminary data.</text>
</comment>
<evidence type="ECO:0000313" key="4">
    <source>
        <dbReference type="EMBL" id="RWR85306.1"/>
    </source>
</evidence>
<accession>A0A3S3QJB9</accession>
<dbReference type="SMART" id="SM00355">
    <property type="entry name" value="ZnF_C2H2"/>
    <property type="match status" value="2"/>
</dbReference>
<dbReference type="EMBL" id="QPKB01000005">
    <property type="protein sequence ID" value="RWR85306.1"/>
    <property type="molecule type" value="Genomic_DNA"/>
</dbReference>